<dbReference type="CDD" id="cd20071">
    <property type="entry name" value="SET_SMYD"/>
    <property type="match status" value="1"/>
</dbReference>
<dbReference type="GO" id="GO:0008270">
    <property type="term" value="F:zinc ion binding"/>
    <property type="evidence" value="ECO:0007669"/>
    <property type="project" value="UniProtKB-KW"/>
</dbReference>
<feature type="domain" description="MYND-type" evidence="5">
    <location>
        <begin position="10"/>
        <end position="46"/>
    </location>
</feature>
<evidence type="ECO:0000256" key="3">
    <source>
        <dbReference type="ARBA" id="ARBA00022833"/>
    </source>
</evidence>
<evidence type="ECO:0000256" key="2">
    <source>
        <dbReference type="ARBA" id="ARBA00022771"/>
    </source>
</evidence>
<evidence type="ECO:0000256" key="1">
    <source>
        <dbReference type="ARBA" id="ARBA00022723"/>
    </source>
</evidence>
<dbReference type="Proteomes" id="UP000617340">
    <property type="component" value="Unassembled WGS sequence"/>
</dbReference>
<dbReference type="SUPFAM" id="SSF82199">
    <property type="entry name" value="SET domain"/>
    <property type="match status" value="1"/>
</dbReference>
<dbReference type="PANTHER" id="PTHR46455">
    <property type="entry name" value="SET AND MYND DOMAIN CONTAINING, ARTHROPOD-SPECIFIC, MEMBER 4, ISOFORM A"/>
    <property type="match status" value="1"/>
</dbReference>
<proteinExistence type="predicted"/>
<reference evidence="6" key="1">
    <citation type="journal article" date="2020" name="G3 (Bethesda)">
        <title>High-Quality Assemblies for Three Invasive Social Wasps from the &lt;i&gt;Vespula&lt;/i&gt; Genus.</title>
        <authorList>
            <person name="Harrop T.W.R."/>
            <person name="Guhlin J."/>
            <person name="McLaughlin G.M."/>
            <person name="Permina E."/>
            <person name="Stockwell P."/>
            <person name="Gilligan J."/>
            <person name="Le Lec M.F."/>
            <person name="Gruber M.A.M."/>
            <person name="Quinn O."/>
            <person name="Lovegrove M."/>
            <person name="Duncan E.J."/>
            <person name="Remnant E.J."/>
            <person name="Van Eeckhoven J."/>
            <person name="Graham B."/>
            <person name="Knapp R.A."/>
            <person name="Langford K.W."/>
            <person name="Kronenberg Z."/>
            <person name="Press M.O."/>
            <person name="Eacker S.M."/>
            <person name="Wilson-Rankin E.E."/>
            <person name="Purcell J."/>
            <person name="Lester P.J."/>
            <person name="Dearden P.K."/>
        </authorList>
    </citation>
    <scope>NUCLEOTIDE SEQUENCE</scope>
    <source>
        <strain evidence="6">Linc-1</strain>
    </source>
</reference>
<dbReference type="PROSITE" id="PS01360">
    <property type="entry name" value="ZF_MYND_1"/>
    <property type="match status" value="1"/>
</dbReference>
<name>A0A834KCC9_VESGE</name>
<keyword evidence="2 4" id="KW-0863">Zinc-finger</keyword>
<protein>
    <recommendedName>
        <fullName evidence="5">MYND-type domain-containing protein</fullName>
    </recommendedName>
</protein>
<dbReference type="EMBL" id="JACSDZ010000006">
    <property type="protein sequence ID" value="KAF7401266.1"/>
    <property type="molecule type" value="Genomic_DNA"/>
</dbReference>
<evidence type="ECO:0000313" key="6">
    <source>
        <dbReference type="EMBL" id="KAF7401266.1"/>
    </source>
</evidence>
<keyword evidence="3" id="KW-0862">Zinc</keyword>
<evidence type="ECO:0000313" key="7">
    <source>
        <dbReference type="Proteomes" id="UP000617340"/>
    </source>
</evidence>
<comment type="caution">
    <text evidence="6">The sequence shown here is derived from an EMBL/GenBank/DDBJ whole genome shotgun (WGS) entry which is preliminary data.</text>
</comment>
<dbReference type="SUPFAM" id="SSF144232">
    <property type="entry name" value="HIT/MYND zinc finger-like"/>
    <property type="match status" value="1"/>
</dbReference>
<dbReference type="Gene3D" id="1.10.220.160">
    <property type="match status" value="1"/>
</dbReference>
<gene>
    <name evidence="6" type="ORF">HZH68_007086</name>
</gene>
<dbReference type="PROSITE" id="PS50865">
    <property type="entry name" value="ZF_MYND_2"/>
    <property type="match status" value="1"/>
</dbReference>
<evidence type="ECO:0000259" key="5">
    <source>
        <dbReference type="PROSITE" id="PS50865"/>
    </source>
</evidence>
<sequence>MEGNPEDGECPVCGKRARLKCSGCKRSFYCSKEHQKEDWPRHKSTCHAWEIEENEEVGRYLAARRDLTSGEPIVSEVPLVWGAAPHTSRRVCVGCGQRCEDVETRCAKCFWPSCSTDCDALLAKDGHELECALLAKTRIFPRCDVLLAIRMLILWKTKSKRWKLLEKLQSHEDSRGSGTDAYEEVQEVTNHLGPLIAVDPSCAKMLPKICGLIDVNALETLPPEGSVAIYRTACLLEHRCLPNTRHFFTLDEKGRPIITVLAATSIKKGEHLSTSYTHALWSTRARRRHLLATKYFSCSCERCADPTELGTHLGTLKCPYDDGGFILPRDPLDFETEWSCDTCKGTLRSSEVAQLMDRLEEEVEEAMRTPNKTVLSDLLSRLRGLLHPGHQHCISLGHSLIQLLPSNDPQKFELCNLIMNTVALVDPYCARLTLYAAITLRELANCPGQDKKAHLSKAMSLLMSEPAKSPGAKLLRLIKFELEYL</sequence>
<dbReference type="InterPro" id="IPR046341">
    <property type="entry name" value="SET_dom_sf"/>
</dbReference>
<organism evidence="6 7">
    <name type="scientific">Vespula germanica</name>
    <name type="common">German yellow jacket</name>
    <name type="synonym">Paravespula germanica</name>
    <dbReference type="NCBI Taxonomy" id="30212"/>
    <lineage>
        <taxon>Eukaryota</taxon>
        <taxon>Metazoa</taxon>
        <taxon>Ecdysozoa</taxon>
        <taxon>Arthropoda</taxon>
        <taxon>Hexapoda</taxon>
        <taxon>Insecta</taxon>
        <taxon>Pterygota</taxon>
        <taxon>Neoptera</taxon>
        <taxon>Endopterygota</taxon>
        <taxon>Hymenoptera</taxon>
        <taxon>Apocrita</taxon>
        <taxon>Aculeata</taxon>
        <taxon>Vespoidea</taxon>
        <taxon>Vespidae</taxon>
        <taxon>Vespinae</taxon>
        <taxon>Vespula</taxon>
    </lineage>
</organism>
<keyword evidence="7" id="KW-1185">Reference proteome</keyword>
<dbReference type="Pfam" id="PF01753">
    <property type="entry name" value="zf-MYND"/>
    <property type="match status" value="1"/>
</dbReference>
<dbReference type="Gene3D" id="6.10.140.2220">
    <property type="match status" value="2"/>
</dbReference>
<dbReference type="PANTHER" id="PTHR46455:SF2">
    <property type="entry name" value="AT24727P"/>
    <property type="match status" value="1"/>
</dbReference>
<dbReference type="Gene3D" id="2.170.270.10">
    <property type="entry name" value="SET domain"/>
    <property type="match status" value="1"/>
</dbReference>
<evidence type="ECO:0000256" key="4">
    <source>
        <dbReference type="PROSITE-ProRule" id="PRU00134"/>
    </source>
</evidence>
<accession>A0A834KCC9</accession>
<dbReference type="AlphaFoldDB" id="A0A834KCC9"/>
<dbReference type="InterPro" id="IPR053010">
    <property type="entry name" value="SET_SmydA-8"/>
</dbReference>
<keyword evidence="1" id="KW-0479">Metal-binding</keyword>
<dbReference type="InterPro" id="IPR002893">
    <property type="entry name" value="Znf_MYND"/>
</dbReference>